<evidence type="ECO:0000256" key="9">
    <source>
        <dbReference type="NCBIfam" id="TIGR02375"/>
    </source>
</evidence>
<dbReference type="InterPro" id="IPR006311">
    <property type="entry name" value="TAT_signal"/>
</dbReference>
<evidence type="ECO:0000256" key="1">
    <source>
        <dbReference type="ARBA" id="ARBA00001935"/>
    </source>
</evidence>
<keyword evidence="6" id="KW-0574">Periplasm</keyword>
<evidence type="ECO:0000256" key="7">
    <source>
        <dbReference type="ARBA" id="ARBA00022982"/>
    </source>
</evidence>
<dbReference type="Pfam" id="PF00127">
    <property type="entry name" value="Copper-bind"/>
    <property type="match status" value="1"/>
</dbReference>
<dbReference type="PROSITE" id="PS00196">
    <property type="entry name" value="COPPER_BLUE"/>
    <property type="match status" value="1"/>
</dbReference>
<dbReference type="CDD" id="cd04218">
    <property type="entry name" value="Pseudoazurin"/>
    <property type="match status" value="1"/>
</dbReference>
<feature type="domain" description="Blue (type 1) copper" evidence="11">
    <location>
        <begin position="48"/>
        <end position="127"/>
    </location>
</feature>
<dbReference type="InterPro" id="IPR008972">
    <property type="entry name" value="Cupredoxin"/>
</dbReference>
<keyword evidence="7" id="KW-0249">Electron transport</keyword>
<evidence type="ECO:0000256" key="8">
    <source>
        <dbReference type="ARBA" id="ARBA00023008"/>
    </source>
</evidence>
<dbReference type="PROSITE" id="PS51318">
    <property type="entry name" value="TAT"/>
    <property type="match status" value="1"/>
</dbReference>
<dbReference type="InterPro" id="IPR028871">
    <property type="entry name" value="BlueCu_1_BS"/>
</dbReference>
<evidence type="ECO:0000256" key="3">
    <source>
        <dbReference type="ARBA" id="ARBA00016984"/>
    </source>
</evidence>
<dbReference type="Proteomes" id="UP001157914">
    <property type="component" value="Unassembled WGS sequence"/>
</dbReference>
<dbReference type="InterPro" id="IPR012745">
    <property type="entry name" value="Pseudoazurin"/>
</dbReference>
<dbReference type="InterPro" id="IPR002386">
    <property type="entry name" value="Amicyanin/Pseudoazurin"/>
</dbReference>
<dbReference type="PRINTS" id="PR00156">
    <property type="entry name" value="COPPERBLUE"/>
</dbReference>
<reference evidence="12 13" key="1">
    <citation type="submission" date="2017-05" db="EMBL/GenBank/DDBJ databases">
        <authorList>
            <person name="Varghese N."/>
            <person name="Submissions S."/>
        </authorList>
    </citation>
    <scope>NUCLEOTIDE SEQUENCE [LARGE SCALE GENOMIC DNA]</scope>
    <source>
        <strain evidence="12 13">DSM 15949</strain>
    </source>
</reference>
<evidence type="ECO:0000256" key="2">
    <source>
        <dbReference type="ARBA" id="ARBA00004418"/>
    </source>
</evidence>
<accession>A0ABY1PE96</accession>
<dbReference type="InterPro" id="IPR001235">
    <property type="entry name" value="Copper_blue_Plastocyanin"/>
</dbReference>
<keyword evidence="5" id="KW-0479">Metal-binding</keyword>
<name>A0ABY1PE96_9HYPH</name>
<evidence type="ECO:0000256" key="10">
    <source>
        <dbReference type="SAM" id="SignalP"/>
    </source>
</evidence>
<evidence type="ECO:0000256" key="6">
    <source>
        <dbReference type="ARBA" id="ARBA00022764"/>
    </source>
</evidence>
<dbReference type="SUPFAM" id="SSF49503">
    <property type="entry name" value="Cupredoxins"/>
    <property type="match status" value="1"/>
</dbReference>
<evidence type="ECO:0000256" key="5">
    <source>
        <dbReference type="ARBA" id="ARBA00022723"/>
    </source>
</evidence>
<feature type="signal peptide" evidence="10">
    <location>
        <begin position="1"/>
        <end position="28"/>
    </location>
</feature>
<evidence type="ECO:0000313" key="13">
    <source>
        <dbReference type="Proteomes" id="UP001157914"/>
    </source>
</evidence>
<keyword evidence="8" id="KW-0186">Copper</keyword>
<comment type="subcellular location">
    <subcellularLocation>
        <location evidence="2">Periplasm</location>
    </subcellularLocation>
</comment>
<dbReference type="InterPro" id="IPR000923">
    <property type="entry name" value="BlueCu_1"/>
</dbReference>
<sequence length="167" mass="18051">MVFHPNRRTVLAGFAGIAGLAAVTPAVAQGGGTVHDIQMLNKDPNNPRNRMLFSPRVLAIDPGDTVRFLPVDPGHNAQTIDGMVPEGAEGWRSKLNEEFEVTLTVPGIYGYKCLPHLGMGMVGVVFVRGEGMLENLELAQSVRQRGRAAKAFEEIWAEAEQIGLMTA</sequence>
<proteinExistence type="predicted"/>
<feature type="chain" id="PRO_5046052956" description="Pseudoazurin" evidence="10">
    <location>
        <begin position="29"/>
        <end position="167"/>
    </location>
</feature>
<evidence type="ECO:0000256" key="4">
    <source>
        <dbReference type="ARBA" id="ARBA00022448"/>
    </source>
</evidence>
<evidence type="ECO:0000259" key="11">
    <source>
        <dbReference type="Pfam" id="PF00127"/>
    </source>
</evidence>
<evidence type="ECO:0000313" key="12">
    <source>
        <dbReference type="EMBL" id="SMP31919.1"/>
    </source>
</evidence>
<protein>
    <recommendedName>
        <fullName evidence="3 9">Pseudoazurin</fullName>
    </recommendedName>
</protein>
<dbReference type="Gene3D" id="2.60.40.420">
    <property type="entry name" value="Cupredoxins - blue copper proteins"/>
    <property type="match status" value="1"/>
</dbReference>
<gene>
    <name evidence="12" type="ORF">SAMN06265374_3448</name>
</gene>
<dbReference type="PRINTS" id="PR00155">
    <property type="entry name" value="AMICYANIN"/>
</dbReference>
<dbReference type="NCBIfam" id="TIGR02375">
    <property type="entry name" value="pseudoazurin"/>
    <property type="match status" value="1"/>
</dbReference>
<dbReference type="EMBL" id="FXTT01000005">
    <property type="protein sequence ID" value="SMP31919.1"/>
    <property type="molecule type" value="Genomic_DNA"/>
</dbReference>
<keyword evidence="13" id="KW-1185">Reference proteome</keyword>
<keyword evidence="4" id="KW-0813">Transport</keyword>
<comment type="caution">
    <text evidence="12">The sequence shown here is derived from an EMBL/GenBank/DDBJ whole genome shotgun (WGS) entry which is preliminary data.</text>
</comment>
<keyword evidence="10" id="KW-0732">Signal</keyword>
<organism evidence="12 13">
    <name type="scientific">Roseibium denhamense</name>
    <dbReference type="NCBI Taxonomy" id="76305"/>
    <lineage>
        <taxon>Bacteria</taxon>
        <taxon>Pseudomonadati</taxon>
        <taxon>Pseudomonadota</taxon>
        <taxon>Alphaproteobacteria</taxon>
        <taxon>Hyphomicrobiales</taxon>
        <taxon>Stappiaceae</taxon>
        <taxon>Roseibium</taxon>
    </lineage>
</organism>
<dbReference type="RefSeq" id="WP_155194207.1">
    <property type="nucleotide sequence ID" value="NZ_BAAAEA010000001.1"/>
</dbReference>
<comment type="cofactor">
    <cofactor evidence="1">
        <name>Cu cation</name>
        <dbReference type="ChEBI" id="CHEBI:23378"/>
    </cofactor>
</comment>